<gene>
    <name evidence="2" type="ORF">EYF80_057942</name>
</gene>
<sequence length="79" mass="8386">MSVCKYEAGAGSAAVGETRCPETSRPLADLTAERERSEKTSHASSPKAKRPFGLAPAGGRRPSPKSPPTNQNARVRRPL</sequence>
<keyword evidence="3" id="KW-1185">Reference proteome</keyword>
<name>A0A4Z2ESV9_9TELE</name>
<proteinExistence type="predicted"/>
<evidence type="ECO:0000313" key="3">
    <source>
        <dbReference type="Proteomes" id="UP000314294"/>
    </source>
</evidence>
<reference evidence="2 3" key="1">
    <citation type="submission" date="2019-03" db="EMBL/GenBank/DDBJ databases">
        <title>First draft genome of Liparis tanakae, snailfish: a comprehensive survey of snailfish specific genes.</title>
        <authorList>
            <person name="Kim W."/>
            <person name="Song I."/>
            <person name="Jeong J.-H."/>
            <person name="Kim D."/>
            <person name="Kim S."/>
            <person name="Ryu S."/>
            <person name="Song J.Y."/>
            <person name="Lee S.K."/>
        </authorList>
    </citation>
    <scope>NUCLEOTIDE SEQUENCE [LARGE SCALE GENOMIC DNA]</scope>
    <source>
        <tissue evidence="2">Muscle</tissue>
    </source>
</reference>
<evidence type="ECO:0000313" key="2">
    <source>
        <dbReference type="EMBL" id="TNN31899.1"/>
    </source>
</evidence>
<protein>
    <submittedName>
        <fullName evidence="2">Uncharacterized protein</fullName>
    </submittedName>
</protein>
<comment type="caution">
    <text evidence="2">The sequence shown here is derived from an EMBL/GenBank/DDBJ whole genome shotgun (WGS) entry which is preliminary data.</text>
</comment>
<feature type="compositionally biased region" description="Basic and acidic residues" evidence="1">
    <location>
        <begin position="31"/>
        <end position="41"/>
    </location>
</feature>
<dbReference type="AlphaFoldDB" id="A0A4Z2ESV9"/>
<feature type="region of interest" description="Disordered" evidence="1">
    <location>
        <begin position="1"/>
        <end position="79"/>
    </location>
</feature>
<accession>A0A4Z2ESV9</accession>
<dbReference type="EMBL" id="SRLO01003070">
    <property type="protein sequence ID" value="TNN31899.1"/>
    <property type="molecule type" value="Genomic_DNA"/>
</dbReference>
<dbReference type="Proteomes" id="UP000314294">
    <property type="component" value="Unassembled WGS sequence"/>
</dbReference>
<evidence type="ECO:0000256" key="1">
    <source>
        <dbReference type="SAM" id="MobiDB-lite"/>
    </source>
</evidence>
<organism evidence="2 3">
    <name type="scientific">Liparis tanakae</name>
    <name type="common">Tanaka's snailfish</name>
    <dbReference type="NCBI Taxonomy" id="230148"/>
    <lineage>
        <taxon>Eukaryota</taxon>
        <taxon>Metazoa</taxon>
        <taxon>Chordata</taxon>
        <taxon>Craniata</taxon>
        <taxon>Vertebrata</taxon>
        <taxon>Euteleostomi</taxon>
        <taxon>Actinopterygii</taxon>
        <taxon>Neopterygii</taxon>
        <taxon>Teleostei</taxon>
        <taxon>Neoteleostei</taxon>
        <taxon>Acanthomorphata</taxon>
        <taxon>Eupercaria</taxon>
        <taxon>Perciformes</taxon>
        <taxon>Cottioidei</taxon>
        <taxon>Cottales</taxon>
        <taxon>Liparidae</taxon>
        <taxon>Liparis</taxon>
    </lineage>
</organism>